<evidence type="ECO:0000313" key="1">
    <source>
        <dbReference type="EMBL" id="KAA6126083.1"/>
    </source>
</evidence>
<gene>
    <name evidence="1" type="ORF">F3I20_09085</name>
</gene>
<dbReference type="AlphaFoldDB" id="A0AB34CKK4"/>
<organism evidence="1 2">
    <name type="scientific">Candidatus Pantoea gossypiicola</name>
    <dbReference type="NCBI Taxonomy" id="2608008"/>
    <lineage>
        <taxon>Bacteria</taxon>
        <taxon>Pseudomonadati</taxon>
        <taxon>Pseudomonadota</taxon>
        <taxon>Gammaproteobacteria</taxon>
        <taxon>Enterobacterales</taxon>
        <taxon>Erwiniaceae</taxon>
        <taxon>Pantoea</taxon>
    </lineage>
</organism>
<protein>
    <submittedName>
        <fullName evidence="1">Uncharacterized protein</fullName>
    </submittedName>
</protein>
<reference evidence="1 2" key="1">
    <citation type="submission" date="2019-09" db="EMBL/GenBank/DDBJ databases">
        <title>Genomic diversity of phyloplane-associated Pantoea species in Pakistan cotton crop.</title>
        <authorList>
            <person name="Tufail M.R."/>
            <person name="Cook D.R."/>
        </authorList>
    </citation>
    <scope>NUCLEOTIDE SEQUENCE [LARGE SCALE GENOMIC DNA]</scope>
    <source>
        <strain evidence="1 2">B_8</strain>
    </source>
</reference>
<proteinExistence type="predicted"/>
<dbReference type="EMBL" id="VWVM01000005">
    <property type="protein sequence ID" value="KAA6126083.1"/>
    <property type="molecule type" value="Genomic_DNA"/>
</dbReference>
<keyword evidence="2" id="KW-1185">Reference proteome</keyword>
<sequence>MPEPQQILPRSTPIIDVVFASTKPQYSLLGFFLCKICCSPRFSAAFSARLLIISPSLTSLEQTIISDFSLSPAAGQPGKPA</sequence>
<evidence type="ECO:0000313" key="2">
    <source>
        <dbReference type="Proteomes" id="UP000324255"/>
    </source>
</evidence>
<accession>A0AB34CKK4</accession>
<dbReference type="Proteomes" id="UP000324255">
    <property type="component" value="Unassembled WGS sequence"/>
</dbReference>
<comment type="caution">
    <text evidence="1">The sequence shown here is derived from an EMBL/GenBank/DDBJ whole genome shotgun (WGS) entry which is preliminary data.</text>
</comment>
<name>A0AB34CKK4_9GAMM</name>